<name>A0A6S7B0I1_9BURK</name>
<keyword evidence="1" id="KW-0732">Signal</keyword>
<accession>A0A6S7B0I1</accession>
<reference evidence="2 3" key="1">
    <citation type="submission" date="2020-04" db="EMBL/GenBank/DDBJ databases">
        <authorList>
            <person name="De Canck E."/>
        </authorList>
    </citation>
    <scope>NUCLEOTIDE SEQUENCE [LARGE SCALE GENOMIC DNA]</scope>
    <source>
        <strain evidence="2 3">LMG 28138</strain>
    </source>
</reference>
<dbReference type="InterPro" id="IPR025421">
    <property type="entry name" value="DUF4148"/>
</dbReference>
<organism evidence="2 3">
    <name type="scientific">Pararobbsia alpina</name>
    <dbReference type="NCBI Taxonomy" id="621374"/>
    <lineage>
        <taxon>Bacteria</taxon>
        <taxon>Pseudomonadati</taxon>
        <taxon>Pseudomonadota</taxon>
        <taxon>Betaproteobacteria</taxon>
        <taxon>Burkholderiales</taxon>
        <taxon>Burkholderiaceae</taxon>
        <taxon>Pararobbsia</taxon>
    </lineage>
</organism>
<evidence type="ECO:0008006" key="4">
    <source>
        <dbReference type="Google" id="ProtNLM"/>
    </source>
</evidence>
<evidence type="ECO:0000313" key="2">
    <source>
        <dbReference type="EMBL" id="CAB3783694.1"/>
    </source>
</evidence>
<dbReference type="Pfam" id="PF13663">
    <property type="entry name" value="DUF4148"/>
    <property type="match status" value="1"/>
</dbReference>
<evidence type="ECO:0000256" key="1">
    <source>
        <dbReference type="SAM" id="SignalP"/>
    </source>
</evidence>
<dbReference type="EMBL" id="CADIKM010000005">
    <property type="protein sequence ID" value="CAB3783694.1"/>
    <property type="molecule type" value="Genomic_DNA"/>
</dbReference>
<evidence type="ECO:0000313" key="3">
    <source>
        <dbReference type="Proteomes" id="UP000494115"/>
    </source>
</evidence>
<proteinExistence type="predicted"/>
<feature type="signal peptide" evidence="1">
    <location>
        <begin position="1"/>
        <end position="20"/>
    </location>
</feature>
<gene>
    <name evidence="2" type="ORF">LMG28138_01691</name>
</gene>
<sequence>MKISAIVLAVGLLSTSAAFAQNAPSSDVSGDAGVTALAQADTPSYDGTMAPKTRAEVRQELVKAQNDGELAYLKKTVYAHH</sequence>
<dbReference type="AlphaFoldDB" id="A0A6S7B0I1"/>
<dbReference type="Proteomes" id="UP000494115">
    <property type="component" value="Unassembled WGS sequence"/>
</dbReference>
<protein>
    <recommendedName>
        <fullName evidence="4">DUF4148 domain-containing protein</fullName>
    </recommendedName>
</protein>
<feature type="chain" id="PRO_5028922749" description="DUF4148 domain-containing protein" evidence="1">
    <location>
        <begin position="21"/>
        <end position="81"/>
    </location>
</feature>
<keyword evidence="3" id="KW-1185">Reference proteome</keyword>